<dbReference type="AlphaFoldDB" id="A0A853BWV3"/>
<dbReference type="GO" id="GO:0031179">
    <property type="term" value="P:peptide modification"/>
    <property type="evidence" value="ECO:0007669"/>
    <property type="project" value="InterPro"/>
</dbReference>
<keyword evidence="3" id="KW-1185">Reference proteome</keyword>
<dbReference type="Gene3D" id="1.50.10.20">
    <property type="match status" value="1"/>
</dbReference>
<feature type="binding site" evidence="1">
    <location>
        <position position="344"/>
    </location>
    <ligand>
        <name>Zn(2+)</name>
        <dbReference type="ChEBI" id="CHEBI:29105"/>
    </ligand>
</feature>
<dbReference type="SMART" id="SM01260">
    <property type="entry name" value="LANC_like"/>
    <property type="match status" value="1"/>
</dbReference>
<gene>
    <name evidence="2" type="ORF">HNR12_005512</name>
</gene>
<organism evidence="2 3">
    <name type="scientific">Streptomonospora nanhaiensis</name>
    <dbReference type="NCBI Taxonomy" id="1323731"/>
    <lineage>
        <taxon>Bacteria</taxon>
        <taxon>Bacillati</taxon>
        <taxon>Actinomycetota</taxon>
        <taxon>Actinomycetes</taxon>
        <taxon>Streptosporangiales</taxon>
        <taxon>Nocardiopsidaceae</taxon>
        <taxon>Streptomonospora</taxon>
    </lineage>
</organism>
<evidence type="ECO:0000256" key="1">
    <source>
        <dbReference type="PIRSR" id="PIRSR607822-1"/>
    </source>
</evidence>
<feature type="binding site" evidence="1">
    <location>
        <position position="295"/>
    </location>
    <ligand>
        <name>Zn(2+)</name>
        <dbReference type="ChEBI" id="CHEBI:29105"/>
    </ligand>
</feature>
<dbReference type="GO" id="GO:0046872">
    <property type="term" value="F:metal ion binding"/>
    <property type="evidence" value="ECO:0007669"/>
    <property type="project" value="UniProtKB-KW"/>
</dbReference>
<feature type="binding site" evidence="1">
    <location>
        <position position="345"/>
    </location>
    <ligand>
        <name>Zn(2+)</name>
        <dbReference type="ChEBI" id="CHEBI:29105"/>
    </ligand>
</feature>
<accession>A0A853BWV3</accession>
<sequence>MSRPTAHDTATARRAHTAAQGILADLAEPRRVRFRADYPPLRGRPASISGGAAGVALAHIEAARTGHATLDTAKVWLGRALTGPVNGGATATLWSGAPALGLVTAAAAFHMGLTGARQRLHQAAVRLTRHRLARAHARLARGELPPQAEFDLIQGLTGLGAYHLHTDPGSDITRQVLSYLTRLTQPITGFSRRLPGWWTDQSIAGVRDPAFPGGHLNLGVAHGAGALLAILSLALLRGVTVGGHTQAIERICAVLDTWQHTEQTGARWAPYYLTLRQWNGGSAPVAVSRQRPSWCYGTPGLARAHQLAGLAVDDPARQAMAVQAMADCLRDTSQLGTLTDLGLCHGWAGLLHCAWRINRDAPSAPLTADLEHTAAALLDRLDHDPSSDPEFLNGRAGIALALHAYANGTAPGVPWDACLALA</sequence>
<evidence type="ECO:0000313" key="2">
    <source>
        <dbReference type="EMBL" id="NYI99235.1"/>
    </source>
</evidence>
<keyword evidence="1" id="KW-0862">Zinc</keyword>
<evidence type="ECO:0000313" key="3">
    <source>
        <dbReference type="Proteomes" id="UP000575985"/>
    </source>
</evidence>
<dbReference type="Proteomes" id="UP000575985">
    <property type="component" value="Unassembled WGS sequence"/>
</dbReference>
<reference evidence="2 3" key="1">
    <citation type="submission" date="2020-07" db="EMBL/GenBank/DDBJ databases">
        <title>Sequencing the genomes of 1000 actinobacteria strains.</title>
        <authorList>
            <person name="Klenk H.-P."/>
        </authorList>
    </citation>
    <scope>NUCLEOTIDE SEQUENCE [LARGE SCALE GENOMIC DNA]</scope>
    <source>
        <strain evidence="2 3">DSM 45927</strain>
    </source>
</reference>
<dbReference type="InterPro" id="IPR033889">
    <property type="entry name" value="LanC"/>
</dbReference>
<protein>
    <recommendedName>
        <fullName evidence="4">Lanthionine synthetase</fullName>
    </recommendedName>
</protein>
<dbReference type="InterPro" id="IPR007822">
    <property type="entry name" value="LANC-like"/>
</dbReference>
<dbReference type="RefSeq" id="WP_179770243.1">
    <property type="nucleotide sequence ID" value="NZ_JACCFO010000001.1"/>
</dbReference>
<dbReference type="EMBL" id="JACCFO010000001">
    <property type="protein sequence ID" value="NYI99235.1"/>
    <property type="molecule type" value="Genomic_DNA"/>
</dbReference>
<dbReference type="PRINTS" id="PR01950">
    <property type="entry name" value="LANCSUPER"/>
</dbReference>
<keyword evidence="1" id="KW-0479">Metal-binding</keyword>
<dbReference type="PRINTS" id="PR01955">
    <property type="entry name" value="LANCFRANKIA"/>
</dbReference>
<comment type="caution">
    <text evidence="2">The sequence shown here is derived from an EMBL/GenBank/DDBJ whole genome shotgun (WGS) entry which is preliminary data.</text>
</comment>
<evidence type="ECO:0008006" key="4">
    <source>
        <dbReference type="Google" id="ProtNLM"/>
    </source>
</evidence>
<dbReference type="SUPFAM" id="SSF158745">
    <property type="entry name" value="LanC-like"/>
    <property type="match status" value="1"/>
</dbReference>
<dbReference type="Pfam" id="PF05147">
    <property type="entry name" value="LANC_like"/>
    <property type="match status" value="1"/>
</dbReference>
<name>A0A853BWV3_9ACTN</name>
<dbReference type="CDD" id="cd04793">
    <property type="entry name" value="LanC"/>
    <property type="match status" value="1"/>
</dbReference>
<proteinExistence type="predicted"/>